<dbReference type="RefSeq" id="WP_199109280.1">
    <property type="nucleotide sequence ID" value="NZ_JAHWXQ010000002.1"/>
</dbReference>
<dbReference type="Proteomes" id="UP000774935">
    <property type="component" value="Unassembled WGS sequence"/>
</dbReference>
<name>A0ABS6X9Q4_9BACT</name>
<sequence length="240" mass="26999">MIPIKIHTQPDDSTCGPTSLHAVYKYFKDPIPLSEVIRTVPYLEEGGTLEVMLACHALQRGYNATIFTYNLNVFDPTWFDLSNEEIIAKLEQQLEIKTGKKLRRASRAYIEFLKLGGKLRCEDLTVTLLSTFFDNGIPILTGLSATYLYRSAREFADEAGNSVYDDVQGYPMGHFVVLCGFTDDLQHVVVADPYPENPYFKNNYYEVGLSHLLSSILLGMSTFDANLLAIEPKVPLTELP</sequence>
<evidence type="ECO:0000313" key="1">
    <source>
        <dbReference type="EMBL" id="MBW3364724.1"/>
    </source>
</evidence>
<comment type="caution">
    <text evidence="1">The sequence shown here is derived from an EMBL/GenBank/DDBJ whole genome shotgun (WGS) entry which is preliminary data.</text>
</comment>
<organism evidence="1 2">
    <name type="scientific">Pontibacter populi</name>
    <dbReference type="NCBI Taxonomy" id="890055"/>
    <lineage>
        <taxon>Bacteria</taxon>
        <taxon>Pseudomonadati</taxon>
        <taxon>Bacteroidota</taxon>
        <taxon>Cytophagia</taxon>
        <taxon>Cytophagales</taxon>
        <taxon>Hymenobacteraceae</taxon>
        <taxon>Pontibacter</taxon>
    </lineage>
</organism>
<dbReference type="EMBL" id="JAHWXQ010000002">
    <property type="protein sequence ID" value="MBW3364724.1"/>
    <property type="molecule type" value="Genomic_DNA"/>
</dbReference>
<gene>
    <name evidence="1" type="ORF">KYK27_06705</name>
</gene>
<dbReference type="Gene3D" id="3.90.70.10">
    <property type="entry name" value="Cysteine proteinases"/>
    <property type="match status" value="1"/>
</dbReference>
<keyword evidence="2" id="KW-1185">Reference proteome</keyword>
<proteinExistence type="predicted"/>
<evidence type="ECO:0000313" key="2">
    <source>
        <dbReference type="Proteomes" id="UP000774935"/>
    </source>
</evidence>
<accession>A0ABS6X9Q4</accession>
<reference evidence="1 2" key="1">
    <citation type="submission" date="2021-07" db="EMBL/GenBank/DDBJ databases">
        <authorList>
            <person name="Kim M.K."/>
        </authorList>
    </citation>
    <scope>NUCLEOTIDE SEQUENCE [LARGE SCALE GENOMIC DNA]</scope>
    <source>
        <strain evidence="1 2">HLY7-15</strain>
    </source>
</reference>
<protein>
    <submittedName>
        <fullName evidence="1">C39 family peptidase</fullName>
    </submittedName>
</protein>